<dbReference type="SUPFAM" id="SSF48726">
    <property type="entry name" value="Immunoglobulin"/>
    <property type="match status" value="2"/>
</dbReference>
<evidence type="ECO:0000256" key="1">
    <source>
        <dbReference type="ARBA" id="ARBA00022729"/>
    </source>
</evidence>
<feature type="non-terminal residue" evidence="7">
    <location>
        <position position="415"/>
    </location>
</feature>
<feature type="domain" description="Immunoglobulin" evidence="6">
    <location>
        <begin position="127"/>
        <end position="232"/>
    </location>
</feature>
<evidence type="ECO:0000256" key="4">
    <source>
        <dbReference type="SAM" id="MobiDB-lite"/>
    </source>
</evidence>
<organism evidence="7 8">
    <name type="scientific">Anas platyrhynchos</name>
    <name type="common">Mallard</name>
    <name type="synonym">Anas boschas</name>
    <dbReference type="NCBI Taxonomy" id="8839"/>
    <lineage>
        <taxon>Eukaryota</taxon>
        <taxon>Metazoa</taxon>
        <taxon>Chordata</taxon>
        <taxon>Craniata</taxon>
        <taxon>Vertebrata</taxon>
        <taxon>Euteleostomi</taxon>
        <taxon>Archelosauria</taxon>
        <taxon>Archosauria</taxon>
        <taxon>Dinosauria</taxon>
        <taxon>Saurischia</taxon>
        <taxon>Theropoda</taxon>
        <taxon>Coelurosauria</taxon>
        <taxon>Aves</taxon>
        <taxon>Neognathae</taxon>
        <taxon>Galloanserae</taxon>
        <taxon>Anseriformes</taxon>
        <taxon>Anatidae</taxon>
        <taxon>Anatinae</taxon>
        <taxon>Anas</taxon>
    </lineage>
</organism>
<evidence type="ECO:0000256" key="5">
    <source>
        <dbReference type="SAM" id="Phobius"/>
    </source>
</evidence>
<evidence type="ECO:0000313" key="8">
    <source>
        <dbReference type="Proteomes" id="UP000296049"/>
    </source>
</evidence>
<keyword evidence="5" id="KW-0472">Membrane</keyword>
<feature type="non-terminal residue" evidence="7">
    <location>
        <position position="1"/>
    </location>
</feature>
<keyword evidence="2" id="KW-1015">Disulfide bond</keyword>
<dbReference type="Gene3D" id="2.60.40.10">
    <property type="entry name" value="Immunoglobulins"/>
    <property type="match status" value="2"/>
</dbReference>
<dbReference type="EMBL" id="KB746865">
    <property type="protein sequence ID" value="EOA93333.1"/>
    <property type="molecule type" value="Genomic_DNA"/>
</dbReference>
<dbReference type="InterPro" id="IPR013783">
    <property type="entry name" value="Ig-like_fold"/>
</dbReference>
<dbReference type="Pfam" id="PF07686">
    <property type="entry name" value="V-set"/>
    <property type="match status" value="2"/>
</dbReference>
<dbReference type="GO" id="GO:0038023">
    <property type="term" value="F:signaling receptor activity"/>
    <property type="evidence" value="ECO:0007669"/>
    <property type="project" value="TreeGrafter"/>
</dbReference>
<evidence type="ECO:0000259" key="6">
    <source>
        <dbReference type="SMART" id="SM00409"/>
    </source>
</evidence>
<evidence type="ECO:0000313" key="7">
    <source>
        <dbReference type="EMBL" id="EOA93333.1"/>
    </source>
</evidence>
<keyword evidence="5" id="KW-0812">Transmembrane</keyword>
<proteinExistence type="predicted"/>
<dbReference type="PANTHER" id="PTHR16423">
    <property type="entry name" value="TREM-LIKE TRANSCRIPT PROTEIN"/>
    <property type="match status" value="1"/>
</dbReference>
<protein>
    <recommendedName>
        <fullName evidence="6">Immunoglobulin domain-containing protein</fullName>
    </recommendedName>
</protein>
<reference evidence="8" key="1">
    <citation type="journal article" date="2013" name="Nat. Genet.">
        <title>The duck genome and transcriptome provide insight into an avian influenza virus reservoir species.</title>
        <authorList>
            <person name="Huang Y."/>
            <person name="Li Y."/>
            <person name="Burt D.W."/>
            <person name="Chen H."/>
            <person name="Zhang Y."/>
            <person name="Qian W."/>
            <person name="Kim H."/>
            <person name="Gan S."/>
            <person name="Zhao Y."/>
            <person name="Li J."/>
            <person name="Yi K."/>
            <person name="Feng H."/>
            <person name="Zhu P."/>
            <person name="Li B."/>
            <person name="Liu Q."/>
            <person name="Fairley S."/>
            <person name="Magor K.E."/>
            <person name="Du Z."/>
            <person name="Hu X."/>
            <person name="Goodman L."/>
            <person name="Tafer H."/>
            <person name="Vignal A."/>
            <person name="Lee T."/>
            <person name="Kim K.W."/>
            <person name="Sheng Z."/>
            <person name="An Y."/>
            <person name="Searle S."/>
            <person name="Herrero J."/>
            <person name="Groenen M.A."/>
            <person name="Crooijmans R.P."/>
            <person name="Faraut T."/>
            <person name="Cai Q."/>
            <person name="Webster R.G."/>
            <person name="Aldridge J.R."/>
            <person name="Warren W.C."/>
            <person name="Bartschat S."/>
            <person name="Kehr S."/>
            <person name="Marz M."/>
            <person name="Stadler P.F."/>
            <person name="Smith J."/>
            <person name="Kraus R.H."/>
            <person name="Zhao Y."/>
            <person name="Ren L."/>
            <person name="Fei J."/>
            <person name="Morisson M."/>
            <person name="Kaiser P."/>
            <person name="Griffin D.K."/>
            <person name="Rao M."/>
            <person name="Pitel F."/>
            <person name="Wang J."/>
            <person name="Li N."/>
        </authorList>
    </citation>
    <scope>NUCLEOTIDE SEQUENCE [LARGE SCALE GENOMIC DNA]</scope>
</reference>
<keyword evidence="8" id="KW-1185">Reference proteome</keyword>
<name>R0KJL6_ANAPL</name>
<feature type="transmembrane region" description="Helical" evidence="5">
    <location>
        <begin position="292"/>
        <end position="319"/>
    </location>
</feature>
<dbReference type="GO" id="GO:0009986">
    <property type="term" value="C:cell surface"/>
    <property type="evidence" value="ECO:0007669"/>
    <property type="project" value="TreeGrafter"/>
</dbReference>
<dbReference type="PANTHER" id="PTHR16423:SF6">
    <property type="entry name" value="TRIGGERING RECEPTOR EXPRESSED ON MYELOID CELLS 2-RELATED"/>
    <property type="match status" value="1"/>
</dbReference>
<dbReference type="InterPro" id="IPR036179">
    <property type="entry name" value="Ig-like_dom_sf"/>
</dbReference>
<dbReference type="InterPro" id="IPR052314">
    <property type="entry name" value="Immune_rcpt_domain"/>
</dbReference>
<dbReference type="AlphaFoldDB" id="R0KJL6"/>
<accession>R0KJL6</accession>
<feature type="region of interest" description="Disordered" evidence="4">
    <location>
        <begin position="329"/>
        <end position="359"/>
    </location>
</feature>
<dbReference type="SMART" id="SM00409">
    <property type="entry name" value="IG"/>
    <property type="match status" value="2"/>
</dbReference>
<evidence type="ECO:0000256" key="2">
    <source>
        <dbReference type="ARBA" id="ARBA00023157"/>
    </source>
</evidence>
<dbReference type="Proteomes" id="UP000296049">
    <property type="component" value="Unassembled WGS sequence"/>
</dbReference>
<gene>
    <name evidence="7" type="ORF">Anapl_17696</name>
</gene>
<dbReference type="InterPro" id="IPR003599">
    <property type="entry name" value="Ig_sub"/>
</dbReference>
<sequence length="415" mass="47732">LFFIFLKGSCMPGEDTHMFLQVEGDTFRANCSYDVRKHLHKKKFWCKEQPEKYCPGLPLRFPSEEGLNPHRAQYRPVQLKDFGGGWFSVSMAALRREDSGTYQCGVWVDLKQILLQRIQMVVSPTEPVIIFAKKGKSLFLHCSYSVTINVGKLQHFLWCKMVSRVTCQPIIRANTDQSIIKVGRTKMTNDFSWKMIRVWLKNLQLNDSGEYHLESHFQGRNKLLKRIMLEVLASAESSKTEDTWWKLFDFSDKDGSMWENHLFLCFVSFFQGEKQELDASPTDASKKHKRTLYAVMVLSSILATTALIAIVTLLATSYIRRKRAGKEMDFGRHPDFRKGVQQKDGRKNTNRSSNGDKNDCTTYAVLRHQTQPEPEDVTYVNVQPSPKVLFHLEDPPGNSAFSGPVEYATVFFRAT</sequence>
<keyword evidence="5" id="KW-1133">Transmembrane helix</keyword>
<feature type="compositionally biased region" description="Basic and acidic residues" evidence="4">
    <location>
        <begin position="329"/>
        <end position="347"/>
    </location>
</feature>
<dbReference type="InterPro" id="IPR013106">
    <property type="entry name" value="Ig_V-set"/>
</dbReference>
<keyword evidence="3" id="KW-0393">Immunoglobulin domain</keyword>
<keyword evidence="1" id="KW-0732">Signal</keyword>
<evidence type="ECO:0000256" key="3">
    <source>
        <dbReference type="ARBA" id="ARBA00023319"/>
    </source>
</evidence>
<feature type="domain" description="Immunoglobulin" evidence="6">
    <location>
        <begin position="16"/>
        <end position="123"/>
    </location>
</feature>